<evidence type="ECO:0000256" key="6">
    <source>
        <dbReference type="ARBA" id="ARBA00022692"/>
    </source>
</evidence>
<feature type="transmembrane region" description="Helical" evidence="12">
    <location>
        <begin position="248"/>
        <end position="272"/>
    </location>
</feature>
<name>G9BG51_9MYRI</name>
<evidence type="ECO:0000256" key="5">
    <source>
        <dbReference type="ARBA" id="ARBA00022448"/>
    </source>
</evidence>
<evidence type="ECO:0000256" key="4">
    <source>
        <dbReference type="ARBA" id="ARBA00021009"/>
    </source>
</evidence>
<dbReference type="PANTHER" id="PTHR11432">
    <property type="entry name" value="NADH DEHYDROGENASE SUBUNIT 1"/>
    <property type="match status" value="1"/>
</dbReference>
<proteinExistence type="inferred from homology"/>
<gene>
    <name evidence="13" type="primary">ND1</name>
</gene>
<evidence type="ECO:0000256" key="12">
    <source>
        <dbReference type="SAM" id="Phobius"/>
    </source>
</evidence>
<keyword evidence="8 11" id="KW-0830">Ubiquinone</keyword>
<evidence type="ECO:0000256" key="1">
    <source>
        <dbReference type="ARBA" id="ARBA00003257"/>
    </source>
</evidence>
<keyword evidence="11 13" id="KW-0496">Mitochondrion</keyword>
<evidence type="ECO:0000256" key="8">
    <source>
        <dbReference type="ARBA" id="ARBA00023075"/>
    </source>
</evidence>
<evidence type="ECO:0000256" key="11">
    <source>
        <dbReference type="RuleBase" id="RU000473"/>
    </source>
</evidence>
<dbReference type="GO" id="GO:0008137">
    <property type="term" value="F:NADH dehydrogenase (ubiquinone) activity"/>
    <property type="evidence" value="ECO:0007669"/>
    <property type="project" value="UniProtKB-EC"/>
</dbReference>
<dbReference type="GO" id="GO:0003954">
    <property type="term" value="F:NADH dehydrogenase activity"/>
    <property type="evidence" value="ECO:0007669"/>
    <property type="project" value="TreeGrafter"/>
</dbReference>
<geneLocation type="mitochondrion" evidence="13"/>
<comment type="similarity">
    <text evidence="3 10">Belongs to the complex I subunit 1 family.</text>
</comment>
<dbReference type="AlphaFoldDB" id="G9BG51"/>
<protein>
    <recommendedName>
        <fullName evidence="4 11">NADH-ubiquinone oxidoreductase chain 1</fullName>
        <ecNumber evidence="11">7.1.1.2</ecNumber>
    </recommendedName>
</protein>
<feature type="transmembrane region" description="Helical" evidence="12">
    <location>
        <begin position="148"/>
        <end position="166"/>
    </location>
</feature>
<dbReference type="GO" id="GO:0005743">
    <property type="term" value="C:mitochondrial inner membrane"/>
    <property type="evidence" value="ECO:0007669"/>
    <property type="project" value="UniProtKB-SubCell"/>
</dbReference>
<dbReference type="InterPro" id="IPR018086">
    <property type="entry name" value="NADH_UbQ_OxRdtase_su1_CS"/>
</dbReference>
<comment type="function">
    <text evidence="1">Core subunit of the mitochondrial membrane respiratory chain NADH dehydrogenase (Complex I) that is believed to belong to the minimal assembly required for catalysis. Complex I functions in the transfer of electrons from NADH to the respiratory chain. The immediate electron acceptor for the enzyme is believed to be ubiquinone.</text>
</comment>
<feature type="transmembrane region" description="Helical" evidence="12">
    <location>
        <begin position="106"/>
        <end position="127"/>
    </location>
</feature>
<reference evidence="13" key="1">
    <citation type="journal article" date="2012" name="Gene">
        <title>The complete mitochondrial genome of Pauropus longiramus (Myriapoda: Pauropoda): Implications on early diversification of the myriapods revealed from comparative analysis.</title>
        <authorList>
            <person name="Dong Y."/>
            <person name="Sun H."/>
            <person name="Guo H."/>
            <person name="Pan D."/>
            <person name="Qian C."/>
            <person name="Hao S."/>
            <person name="Zhou K."/>
        </authorList>
    </citation>
    <scope>NUCLEOTIDE SEQUENCE</scope>
</reference>
<evidence type="ECO:0000256" key="3">
    <source>
        <dbReference type="ARBA" id="ARBA00010535"/>
    </source>
</evidence>
<dbReference type="PROSITE" id="PS00668">
    <property type="entry name" value="COMPLEX1_ND1_2"/>
    <property type="match status" value="1"/>
</dbReference>
<keyword evidence="9 12" id="KW-0472">Membrane</keyword>
<dbReference type="EMBL" id="HQ457012">
    <property type="protein sequence ID" value="ADT63089.1"/>
    <property type="molecule type" value="Genomic_DNA"/>
</dbReference>
<dbReference type="InterPro" id="IPR001694">
    <property type="entry name" value="NADH_UbQ_OxRdtase_su1/FPO"/>
</dbReference>
<dbReference type="PROSITE" id="PS00667">
    <property type="entry name" value="COMPLEX1_ND1_1"/>
    <property type="match status" value="1"/>
</dbReference>
<organism evidence="13">
    <name type="scientific">Pauropus longiramus</name>
    <dbReference type="NCBI Taxonomy" id="933850"/>
    <lineage>
        <taxon>Eukaryota</taxon>
        <taxon>Metazoa</taxon>
        <taxon>Ecdysozoa</taxon>
        <taxon>Arthropoda</taxon>
        <taxon>Myriapoda</taxon>
        <taxon>Pauropoda</taxon>
        <taxon>Tetramerocerata</taxon>
        <taxon>Pauropodidae</taxon>
        <taxon>Pauropus</taxon>
    </lineage>
</organism>
<evidence type="ECO:0000256" key="9">
    <source>
        <dbReference type="ARBA" id="ARBA00023136"/>
    </source>
</evidence>
<comment type="subcellular location">
    <subcellularLocation>
        <location evidence="10">Mitochondrion inner membrane</location>
        <topology evidence="10">Multi-pass membrane protein</topology>
    </subcellularLocation>
    <subcellularLocation>
        <location evidence="2">Mitochondrion membrane</location>
        <topology evidence="2">Multi-pass membrane protein</topology>
    </subcellularLocation>
</comment>
<dbReference type="GeneID" id="11538880"/>
<feature type="transmembrane region" description="Helical" evidence="12">
    <location>
        <begin position="76"/>
        <end position="100"/>
    </location>
</feature>
<evidence type="ECO:0000313" key="13">
    <source>
        <dbReference type="EMBL" id="ADT63089.1"/>
    </source>
</evidence>
<feature type="transmembrane region" description="Helical" evidence="12">
    <location>
        <begin position="6"/>
        <end position="31"/>
    </location>
</feature>
<dbReference type="GO" id="GO:0009060">
    <property type="term" value="P:aerobic respiration"/>
    <property type="evidence" value="ECO:0007669"/>
    <property type="project" value="TreeGrafter"/>
</dbReference>
<dbReference type="RefSeq" id="YP_005087987.1">
    <property type="nucleotide sequence ID" value="NC_016676.1"/>
</dbReference>
<evidence type="ECO:0000256" key="2">
    <source>
        <dbReference type="ARBA" id="ARBA00004225"/>
    </source>
</evidence>
<comment type="catalytic activity">
    <reaction evidence="11">
        <text>a ubiquinone + NADH + 5 H(+)(in) = a ubiquinol + NAD(+) + 4 H(+)(out)</text>
        <dbReference type="Rhea" id="RHEA:29091"/>
        <dbReference type="Rhea" id="RHEA-COMP:9565"/>
        <dbReference type="Rhea" id="RHEA-COMP:9566"/>
        <dbReference type="ChEBI" id="CHEBI:15378"/>
        <dbReference type="ChEBI" id="CHEBI:16389"/>
        <dbReference type="ChEBI" id="CHEBI:17976"/>
        <dbReference type="ChEBI" id="CHEBI:57540"/>
        <dbReference type="ChEBI" id="CHEBI:57945"/>
        <dbReference type="EC" id="7.1.1.2"/>
    </reaction>
</comment>
<feature type="transmembrane region" description="Helical" evidence="12">
    <location>
        <begin position="178"/>
        <end position="199"/>
    </location>
</feature>
<dbReference type="PANTHER" id="PTHR11432:SF3">
    <property type="entry name" value="NADH-UBIQUINONE OXIDOREDUCTASE CHAIN 1"/>
    <property type="match status" value="1"/>
</dbReference>
<accession>G9BG51</accession>
<feature type="transmembrane region" description="Helical" evidence="12">
    <location>
        <begin position="284"/>
        <end position="306"/>
    </location>
</feature>
<dbReference type="EC" id="7.1.1.2" evidence="11"/>
<keyword evidence="10" id="KW-0520">NAD</keyword>
<dbReference type="CTD" id="4535"/>
<evidence type="ECO:0000256" key="10">
    <source>
        <dbReference type="RuleBase" id="RU000471"/>
    </source>
</evidence>
<keyword evidence="7 12" id="KW-1133">Transmembrane helix</keyword>
<keyword evidence="5" id="KW-0813">Transport</keyword>
<dbReference type="Pfam" id="PF00146">
    <property type="entry name" value="NADHdh"/>
    <property type="match status" value="1"/>
</dbReference>
<keyword evidence="6 10" id="KW-0812">Transmembrane</keyword>
<evidence type="ECO:0000256" key="7">
    <source>
        <dbReference type="ARBA" id="ARBA00022989"/>
    </source>
</evidence>
<feature type="transmembrane region" description="Helical" evidence="12">
    <location>
        <begin position="220"/>
        <end position="242"/>
    </location>
</feature>
<sequence length="307" mass="35434">MKVFPLVIFQIINYFILVFISLISVAFITLFERKILGYIQIRKGPNKVGYLGLFQPFSDAIKLFTKEVIYLKGWNYLIYYFSPVVSVGVMISFWMVYPFWGGGYDIFYSLIFYVICAGGMVYTLLGMGWSSFSKYSYVGALRGVAQMISYEVSMVIIMVSMSFFYFSYSTKVFMGGKVIFLMVFYYYLFLVILVVSGLAELNRTPFDFSEGESELVSGFNVEYGSGMFALIFIAEYGGLLFFGNLWMLYFFGFSKFISGFLGSLMCLILLWLRGVLPRYRYDLLMLLAWKCFLPMVIIILTLVISFH</sequence>